<evidence type="ECO:0000259" key="6">
    <source>
        <dbReference type="PROSITE" id="PS51379"/>
    </source>
</evidence>
<sequence length="235" mass="26970">MGKLFDELSKDYRVKEGLKTCINCGTCTAICPAAEFYRYDPRKIVDIVQSKDDEEIEKLLKSDTIWYCGECMSCVTRCPRKNGPGLVIMALRNLSAKLGYFVYSEKGRQLYPLTRILTGNILNYGYCVYPETFKWEDHVESGPVWKWHTQHLRDNFERLGANYQGEGPGVLRKIPQEALDELKSIFDVTGGTERIETVNRCSEEVAKKMGLTMEEYFRKTFEESSPGHLNAESDE</sequence>
<evidence type="ECO:0000256" key="1">
    <source>
        <dbReference type="ARBA" id="ARBA00022485"/>
    </source>
</evidence>
<dbReference type="Gene3D" id="1.10.1060.10">
    <property type="entry name" value="Alpha-helical ferredoxin"/>
    <property type="match status" value="1"/>
</dbReference>
<reference evidence="7" key="1">
    <citation type="submission" date="2020-10" db="EMBL/GenBank/DDBJ databases">
        <authorList>
            <person name="Gilroy R."/>
        </authorList>
    </citation>
    <scope>NUCLEOTIDE SEQUENCE</scope>
    <source>
        <strain evidence="7">B1-20833</strain>
    </source>
</reference>
<dbReference type="GO" id="GO:0005886">
    <property type="term" value="C:plasma membrane"/>
    <property type="evidence" value="ECO:0007669"/>
    <property type="project" value="TreeGrafter"/>
</dbReference>
<name>A0A9D9ETV0_9BACT</name>
<evidence type="ECO:0000256" key="4">
    <source>
        <dbReference type="ARBA" id="ARBA00023004"/>
    </source>
</evidence>
<dbReference type="InterPro" id="IPR009051">
    <property type="entry name" value="Helical_ferredxn"/>
</dbReference>
<evidence type="ECO:0000256" key="5">
    <source>
        <dbReference type="ARBA" id="ARBA00023014"/>
    </source>
</evidence>
<dbReference type="PROSITE" id="PS51379">
    <property type="entry name" value="4FE4S_FER_2"/>
    <property type="match status" value="1"/>
</dbReference>
<keyword evidence="4" id="KW-0408">Iron</keyword>
<reference evidence="7" key="2">
    <citation type="journal article" date="2021" name="PeerJ">
        <title>Extensive microbial diversity within the chicken gut microbiome revealed by metagenomics and culture.</title>
        <authorList>
            <person name="Gilroy R."/>
            <person name="Ravi A."/>
            <person name="Getino M."/>
            <person name="Pursley I."/>
            <person name="Horton D.L."/>
            <person name="Alikhan N.F."/>
            <person name="Baker D."/>
            <person name="Gharbi K."/>
            <person name="Hall N."/>
            <person name="Watson M."/>
            <person name="Adriaenssens E.M."/>
            <person name="Foster-Nyarko E."/>
            <person name="Jarju S."/>
            <person name="Secka A."/>
            <person name="Antonio M."/>
            <person name="Oren A."/>
            <person name="Chaudhuri R.R."/>
            <person name="La Ragione R."/>
            <person name="Hildebrand F."/>
            <person name="Pallen M.J."/>
        </authorList>
    </citation>
    <scope>NUCLEOTIDE SEQUENCE</scope>
    <source>
        <strain evidence="7">B1-20833</strain>
    </source>
</reference>
<dbReference type="Pfam" id="PF13183">
    <property type="entry name" value="Fer4_8"/>
    <property type="match status" value="1"/>
</dbReference>
<evidence type="ECO:0000256" key="2">
    <source>
        <dbReference type="ARBA" id="ARBA00022723"/>
    </source>
</evidence>
<evidence type="ECO:0000256" key="3">
    <source>
        <dbReference type="ARBA" id="ARBA00023002"/>
    </source>
</evidence>
<organism evidence="7 8">
    <name type="scientific">Candidatus Cryptobacteroides intestinavium</name>
    <dbReference type="NCBI Taxonomy" id="2840766"/>
    <lineage>
        <taxon>Bacteria</taxon>
        <taxon>Pseudomonadati</taxon>
        <taxon>Bacteroidota</taxon>
        <taxon>Bacteroidia</taxon>
        <taxon>Bacteroidales</taxon>
        <taxon>Candidatus Cryptobacteroides</taxon>
    </lineage>
</organism>
<keyword evidence="2" id="KW-0479">Metal-binding</keyword>
<keyword evidence="5" id="KW-0411">Iron-sulfur</keyword>
<keyword evidence="3" id="KW-0560">Oxidoreductase</keyword>
<dbReference type="SUPFAM" id="SSF46548">
    <property type="entry name" value="alpha-helical ferredoxin"/>
    <property type="match status" value="1"/>
</dbReference>
<dbReference type="PANTHER" id="PTHR43255:SF1">
    <property type="entry name" value="IRON-SULFUR-BINDING OXIDOREDUCTASE FADF-RELATED"/>
    <property type="match status" value="1"/>
</dbReference>
<keyword evidence="1" id="KW-0004">4Fe-4S</keyword>
<proteinExistence type="predicted"/>
<dbReference type="InterPro" id="IPR051460">
    <property type="entry name" value="HdrC_iron-sulfur_subunit"/>
</dbReference>
<gene>
    <name evidence="7" type="ORF">IAC06_03375</name>
</gene>
<dbReference type="Proteomes" id="UP000823661">
    <property type="component" value="Unassembled WGS sequence"/>
</dbReference>
<accession>A0A9D9ETV0</accession>
<comment type="caution">
    <text evidence="7">The sequence shown here is derived from an EMBL/GenBank/DDBJ whole genome shotgun (WGS) entry which is preliminary data.</text>
</comment>
<feature type="domain" description="4Fe-4S ferredoxin-type" evidence="6">
    <location>
        <begin position="10"/>
        <end position="42"/>
    </location>
</feature>
<protein>
    <submittedName>
        <fullName evidence="7">4Fe-4S dicluster domain-containing protein</fullName>
    </submittedName>
</protein>
<dbReference type="PROSITE" id="PS00198">
    <property type="entry name" value="4FE4S_FER_1"/>
    <property type="match status" value="1"/>
</dbReference>
<dbReference type="GO" id="GO:0051539">
    <property type="term" value="F:4 iron, 4 sulfur cluster binding"/>
    <property type="evidence" value="ECO:0007669"/>
    <property type="project" value="UniProtKB-KW"/>
</dbReference>
<dbReference type="AlphaFoldDB" id="A0A9D9ETV0"/>
<dbReference type="PANTHER" id="PTHR43255">
    <property type="entry name" value="IRON-SULFUR-BINDING OXIDOREDUCTASE FADF-RELATED-RELATED"/>
    <property type="match status" value="1"/>
</dbReference>
<dbReference type="GO" id="GO:0016491">
    <property type="term" value="F:oxidoreductase activity"/>
    <property type="evidence" value="ECO:0007669"/>
    <property type="project" value="UniProtKB-KW"/>
</dbReference>
<dbReference type="GO" id="GO:0046872">
    <property type="term" value="F:metal ion binding"/>
    <property type="evidence" value="ECO:0007669"/>
    <property type="project" value="UniProtKB-KW"/>
</dbReference>
<evidence type="ECO:0000313" key="7">
    <source>
        <dbReference type="EMBL" id="MBO8451910.1"/>
    </source>
</evidence>
<evidence type="ECO:0000313" key="8">
    <source>
        <dbReference type="Proteomes" id="UP000823661"/>
    </source>
</evidence>
<dbReference type="InterPro" id="IPR017900">
    <property type="entry name" value="4Fe4S_Fe_S_CS"/>
</dbReference>
<dbReference type="InterPro" id="IPR017896">
    <property type="entry name" value="4Fe4S_Fe-S-bd"/>
</dbReference>
<dbReference type="EMBL" id="JADIMI010000031">
    <property type="protein sequence ID" value="MBO8451910.1"/>
    <property type="molecule type" value="Genomic_DNA"/>
</dbReference>